<keyword evidence="8" id="KW-0472">Membrane</keyword>
<evidence type="ECO:0000256" key="6">
    <source>
        <dbReference type="ARBA" id="ARBA00022500"/>
    </source>
</evidence>
<dbReference type="GO" id="GO:0005886">
    <property type="term" value="C:plasma membrane"/>
    <property type="evidence" value="ECO:0007669"/>
    <property type="project" value="UniProtKB-SubCell"/>
</dbReference>
<dbReference type="Gene3D" id="1.10.220.30">
    <property type="match status" value="3"/>
</dbReference>
<accession>A0A517TUE0</accession>
<dbReference type="RefSeq" id="WP_145431586.1">
    <property type="nucleotide sequence ID" value="NZ_CP036339.1"/>
</dbReference>
<dbReference type="PRINTS" id="PR00954">
    <property type="entry name" value="FLGMOTORFLIG"/>
</dbReference>
<keyword evidence="6" id="KW-0145">Chemotaxis</keyword>
<dbReference type="InterPro" id="IPR028263">
    <property type="entry name" value="FliG_N"/>
</dbReference>
<dbReference type="GO" id="GO:0006935">
    <property type="term" value="P:chemotaxis"/>
    <property type="evidence" value="ECO:0007669"/>
    <property type="project" value="UniProtKB-KW"/>
</dbReference>
<dbReference type="Pfam" id="PF14842">
    <property type="entry name" value="FliG_N"/>
    <property type="match status" value="1"/>
</dbReference>
<protein>
    <recommendedName>
        <fullName evidence="4">Flagellar motor switch protein FliG</fullName>
    </recommendedName>
</protein>
<dbReference type="Proteomes" id="UP000317909">
    <property type="component" value="Chromosome"/>
</dbReference>
<dbReference type="InterPro" id="IPR032779">
    <property type="entry name" value="FliG_M"/>
</dbReference>
<dbReference type="PIRSF" id="PIRSF003161">
    <property type="entry name" value="FliG"/>
    <property type="match status" value="1"/>
</dbReference>
<keyword evidence="13" id="KW-0282">Flagellum</keyword>
<dbReference type="InterPro" id="IPR011002">
    <property type="entry name" value="FliG_a-hlx"/>
</dbReference>
<evidence type="ECO:0000256" key="3">
    <source>
        <dbReference type="ARBA" id="ARBA00010299"/>
    </source>
</evidence>
<dbReference type="Pfam" id="PF14841">
    <property type="entry name" value="FliG_M"/>
    <property type="match status" value="1"/>
</dbReference>
<feature type="domain" description="Flagellar motor switch protein FliG N-terminal" evidence="12">
    <location>
        <begin position="3"/>
        <end position="101"/>
    </location>
</feature>
<dbReference type="KEGG" id="llh:I41_11410"/>
<proteinExistence type="inferred from homology"/>
<keyword evidence="13" id="KW-0966">Cell projection</keyword>
<dbReference type="SUPFAM" id="SSF48029">
    <property type="entry name" value="FliG"/>
    <property type="match status" value="2"/>
</dbReference>
<keyword evidence="13" id="KW-0969">Cilium</keyword>
<evidence type="ECO:0000259" key="11">
    <source>
        <dbReference type="Pfam" id="PF14841"/>
    </source>
</evidence>
<sequence>MGDIRKAAVLLTTLPEEEAADILQRLEPKQVEMVSIEIAKLKSVSAEEQEQIIVQFAESNPAATADGGGLDRAKNLVQKAFGKNATGTLDTIRQAIEEVPFAFLRNIDSQNILTYVIDEHPQTIALVLSHLPAAAGAAILAGLPPERQISVVQRIAQMGQTSPDIIKEVELGLERRMSSVMSQSFENAGGVGAVAEMLNVADRATERQLMEQLSLEDAELVEEIRRLMFVFEDLSKFNDKDLQIVMKNVETSQWATALKGCSNELRDKVFKNMSTRAADMLKEEIGYLGPVKLSAVEAKQQEIVDIVRRLEDSGELELNPGGEQEALVQ</sequence>
<dbReference type="EMBL" id="CP036339">
    <property type="protein sequence ID" value="QDT71978.1"/>
    <property type="molecule type" value="Genomic_DNA"/>
</dbReference>
<dbReference type="Pfam" id="PF01706">
    <property type="entry name" value="FliG_C"/>
    <property type="match status" value="1"/>
</dbReference>
<dbReference type="PANTHER" id="PTHR30534:SF0">
    <property type="entry name" value="FLAGELLAR MOTOR SWITCH PROTEIN FLIG"/>
    <property type="match status" value="1"/>
</dbReference>
<comment type="similarity">
    <text evidence="3">Belongs to the FliG family.</text>
</comment>
<reference evidence="13 14" key="1">
    <citation type="submission" date="2019-02" db="EMBL/GenBank/DDBJ databases">
        <title>Deep-cultivation of Planctomycetes and their phenomic and genomic characterization uncovers novel biology.</title>
        <authorList>
            <person name="Wiegand S."/>
            <person name="Jogler M."/>
            <person name="Boedeker C."/>
            <person name="Pinto D."/>
            <person name="Vollmers J."/>
            <person name="Rivas-Marin E."/>
            <person name="Kohn T."/>
            <person name="Peeters S.H."/>
            <person name="Heuer A."/>
            <person name="Rast P."/>
            <person name="Oberbeckmann S."/>
            <person name="Bunk B."/>
            <person name="Jeske O."/>
            <person name="Meyerdierks A."/>
            <person name="Storesund J.E."/>
            <person name="Kallscheuer N."/>
            <person name="Luecker S."/>
            <person name="Lage O.M."/>
            <person name="Pohl T."/>
            <person name="Merkel B.J."/>
            <person name="Hornburger P."/>
            <person name="Mueller R.-W."/>
            <person name="Bruemmer F."/>
            <person name="Labrenz M."/>
            <person name="Spormann A.M."/>
            <person name="Op den Camp H."/>
            <person name="Overmann J."/>
            <person name="Amann R."/>
            <person name="Jetten M.S.M."/>
            <person name="Mascher T."/>
            <person name="Medema M.H."/>
            <person name="Devos D.P."/>
            <person name="Kaster A.-K."/>
            <person name="Ovreas L."/>
            <person name="Rohde M."/>
            <person name="Galperin M.Y."/>
            <person name="Jogler C."/>
        </authorList>
    </citation>
    <scope>NUCLEOTIDE SEQUENCE [LARGE SCALE GENOMIC DNA]</scope>
    <source>
        <strain evidence="13 14">I41</strain>
    </source>
</reference>
<evidence type="ECO:0000256" key="1">
    <source>
        <dbReference type="ARBA" id="ARBA00004117"/>
    </source>
</evidence>
<dbReference type="InterPro" id="IPR023087">
    <property type="entry name" value="Flg_Motor_Flig_C"/>
</dbReference>
<evidence type="ECO:0000259" key="10">
    <source>
        <dbReference type="Pfam" id="PF01706"/>
    </source>
</evidence>
<evidence type="ECO:0000256" key="2">
    <source>
        <dbReference type="ARBA" id="ARBA00004413"/>
    </source>
</evidence>
<keyword evidence="9" id="KW-0975">Bacterial flagellum</keyword>
<evidence type="ECO:0000313" key="14">
    <source>
        <dbReference type="Proteomes" id="UP000317909"/>
    </source>
</evidence>
<dbReference type="PANTHER" id="PTHR30534">
    <property type="entry name" value="FLAGELLAR MOTOR SWITCH PROTEIN FLIG"/>
    <property type="match status" value="1"/>
</dbReference>
<evidence type="ECO:0000256" key="7">
    <source>
        <dbReference type="ARBA" id="ARBA00022779"/>
    </source>
</evidence>
<dbReference type="AlphaFoldDB" id="A0A517TUE0"/>
<dbReference type="NCBIfam" id="TIGR00207">
    <property type="entry name" value="fliG"/>
    <property type="match status" value="1"/>
</dbReference>
<evidence type="ECO:0000256" key="4">
    <source>
        <dbReference type="ARBA" id="ARBA00021870"/>
    </source>
</evidence>
<evidence type="ECO:0000256" key="5">
    <source>
        <dbReference type="ARBA" id="ARBA00022475"/>
    </source>
</evidence>
<evidence type="ECO:0000256" key="9">
    <source>
        <dbReference type="ARBA" id="ARBA00023143"/>
    </source>
</evidence>
<dbReference type="GO" id="GO:0009425">
    <property type="term" value="C:bacterial-type flagellum basal body"/>
    <property type="evidence" value="ECO:0007669"/>
    <property type="project" value="UniProtKB-SubCell"/>
</dbReference>
<dbReference type="GO" id="GO:0003774">
    <property type="term" value="F:cytoskeletal motor activity"/>
    <property type="evidence" value="ECO:0007669"/>
    <property type="project" value="InterPro"/>
</dbReference>
<keyword evidence="5" id="KW-1003">Cell membrane</keyword>
<keyword evidence="14" id="KW-1185">Reference proteome</keyword>
<evidence type="ECO:0000313" key="13">
    <source>
        <dbReference type="EMBL" id="QDT71978.1"/>
    </source>
</evidence>
<evidence type="ECO:0000259" key="12">
    <source>
        <dbReference type="Pfam" id="PF14842"/>
    </source>
</evidence>
<comment type="subcellular location">
    <subcellularLocation>
        <location evidence="1">Bacterial flagellum basal body</location>
    </subcellularLocation>
    <subcellularLocation>
        <location evidence="2">Cell membrane</location>
        <topology evidence="2">Peripheral membrane protein</topology>
        <orientation evidence="2">Cytoplasmic side</orientation>
    </subcellularLocation>
</comment>
<dbReference type="OrthoDB" id="9780302at2"/>
<keyword evidence="7" id="KW-0283">Flagellar rotation</keyword>
<dbReference type="InterPro" id="IPR000090">
    <property type="entry name" value="Flg_Motor_Flig"/>
</dbReference>
<evidence type="ECO:0000256" key="8">
    <source>
        <dbReference type="ARBA" id="ARBA00023136"/>
    </source>
</evidence>
<gene>
    <name evidence="13" type="primary">fliG_1</name>
    <name evidence="13" type="ORF">I41_11410</name>
</gene>
<feature type="domain" description="Flagellar motor switch protein FliG middle" evidence="11">
    <location>
        <begin position="110"/>
        <end position="183"/>
    </location>
</feature>
<organism evidence="13 14">
    <name type="scientific">Lacipirellula limnantheis</name>
    <dbReference type="NCBI Taxonomy" id="2528024"/>
    <lineage>
        <taxon>Bacteria</taxon>
        <taxon>Pseudomonadati</taxon>
        <taxon>Planctomycetota</taxon>
        <taxon>Planctomycetia</taxon>
        <taxon>Pirellulales</taxon>
        <taxon>Lacipirellulaceae</taxon>
        <taxon>Lacipirellula</taxon>
    </lineage>
</organism>
<feature type="domain" description="Flagellar motor switch protein FliG C-terminal" evidence="10">
    <location>
        <begin position="211"/>
        <end position="318"/>
    </location>
</feature>
<name>A0A517TUE0_9BACT</name>
<dbReference type="GO" id="GO:0071973">
    <property type="term" value="P:bacterial-type flagellum-dependent cell motility"/>
    <property type="evidence" value="ECO:0007669"/>
    <property type="project" value="InterPro"/>
</dbReference>